<proteinExistence type="predicted"/>
<dbReference type="EMBL" id="FUWS01000017">
    <property type="protein sequence ID" value="SKA37330.1"/>
    <property type="molecule type" value="Genomic_DNA"/>
</dbReference>
<keyword evidence="2" id="KW-1133">Transmembrane helix</keyword>
<protein>
    <submittedName>
        <fullName evidence="3">Uncharacterized protein</fullName>
    </submittedName>
</protein>
<sequence>MTVFGAVSGGNGMSGNGYGDSRRRLNAARLWSGGLATAVVAGLVVLVGALVARGVLGVPVLAPEEAGYFGDAGTGVYAALAALSALLATALLHLLLVSAPRPLAFFGWIIGLAVVIAAVGPFAQEAPLATQVTTATINLVAGLAIASLLGSVGAGARTRRPGSHAPDGVGPAGGARQRPRRGDGTLPGTGYTTQPAGTPIPQQRSGRHRGPADPTLRLPRD</sequence>
<evidence type="ECO:0000256" key="1">
    <source>
        <dbReference type="SAM" id="MobiDB-lite"/>
    </source>
</evidence>
<feature type="region of interest" description="Disordered" evidence="1">
    <location>
        <begin position="156"/>
        <end position="221"/>
    </location>
</feature>
<keyword evidence="4" id="KW-1185">Reference proteome</keyword>
<evidence type="ECO:0000313" key="4">
    <source>
        <dbReference type="Proteomes" id="UP000190637"/>
    </source>
</evidence>
<feature type="transmembrane region" description="Helical" evidence="2">
    <location>
        <begin position="76"/>
        <end position="96"/>
    </location>
</feature>
<keyword evidence="2" id="KW-0472">Membrane</keyword>
<organism evidence="3 4">
    <name type="scientific">Marinactinospora thermotolerans DSM 45154</name>
    <dbReference type="NCBI Taxonomy" id="1122192"/>
    <lineage>
        <taxon>Bacteria</taxon>
        <taxon>Bacillati</taxon>
        <taxon>Actinomycetota</taxon>
        <taxon>Actinomycetes</taxon>
        <taxon>Streptosporangiales</taxon>
        <taxon>Nocardiopsidaceae</taxon>
        <taxon>Marinactinospora</taxon>
    </lineage>
</organism>
<dbReference type="InterPro" id="IPR045713">
    <property type="entry name" value="DUF6069"/>
</dbReference>
<gene>
    <name evidence="3" type="ORF">SAMN02745673_04683</name>
</gene>
<feature type="transmembrane region" description="Helical" evidence="2">
    <location>
        <begin position="103"/>
        <end position="123"/>
    </location>
</feature>
<feature type="transmembrane region" description="Helical" evidence="2">
    <location>
        <begin position="30"/>
        <end position="56"/>
    </location>
</feature>
<evidence type="ECO:0000313" key="3">
    <source>
        <dbReference type="EMBL" id="SKA37330.1"/>
    </source>
</evidence>
<evidence type="ECO:0000256" key="2">
    <source>
        <dbReference type="SAM" id="Phobius"/>
    </source>
</evidence>
<dbReference type="AlphaFoldDB" id="A0A1T4T9T9"/>
<dbReference type="Proteomes" id="UP000190637">
    <property type="component" value="Unassembled WGS sequence"/>
</dbReference>
<feature type="transmembrane region" description="Helical" evidence="2">
    <location>
        <begin position="135"/>
        <end position="156"/>
    </location>
</feature>
<keyword evidence="2" id="KW-0812">Transmembrane</keyword>
<accession>A0A1T4T9T9</accession>
<dbReference type="STRING" id="1122192.SAMN02745673_04683"/>
<feature type="compositionally biased region" description="Polar residues" evidence="1">
    <location>
        <begin position="190"/>
        <end position="204"/>
    </location>
</feature>
<name>A0A1T4T9T9_9ACTN</name>
<dbReference type="Pfam" id="PF19545">
    <property type="entry name" value="DUF6069"/>
    <property type="match status" value="1"/>
</dbReference>
<reference evidence="3 4" key="1">
    <citation type="submission" date="2017-02" db="EMBL/GenBank/DDBJ databases">
        <authorList>
            <person name="Peterson S.W."/>
        </authorList>
    </citation>
    <scope>NUCLEOTIDE SEQUENCE [LARGE SCALE GENOMIC DNA]</scope>
    <source>
        <strain evidence="3 4">DSM 45154</strain>
    </source>
</reference>